<sequence length="81" mass="9444">MSKPYLKAGAIVLLMDDEVIRNKEQRKQSGRGCEFPERWLGMWFQKGAHPAISIERRQLAFKGTCVETDGDMFLIEDREHF</sequence>
<dbReference type="OrthoDB" id="9979716at2759"/>
<evidence type="ECO:0000259" key="1">
    <source>
        <dbReference type="Pfam" id="PF23071"/>
    </source>
</evidence>
<dbReference type="InterPro" id="IPR055472">
    <property type="entry name" value="DUF7044"/>
</dbReference>
<dbReference type="HOGENOM" id="CLU_2576534_0_0_1"/>
<dbReference type="AlphaFoldDB" id="B7QNF3"/>
<dbReference type="VEuPathDB" id="VectorBase:ISCP_027294"/>
<dbReference type="EMBL" id="DS978672">
    <property type="protein sequence ID" value="EEC20375.1"/>
    <property type="molecule type" value="Genomic_DNA"/>
</dbReference>
<accession>B7QNF3</accession>
<dbReference type="EnsemblMetazoa" id="ISCW015402-RA">
    <property type="protein sequence ID" value="ISCW015402-PA"/>
    <property type="gene ID" value="ISCW015402"/>
</dbReference>
<dbReference type="InParanoid" id="B7QNF3"/>
<organism>
    <name type="scientific">Ixodes scapularis</name>
    <name type="common">Black-legged tick</name>
    <name type="synonym">Deer tick</name>
    <dbReference type="NCBI Taxonomy" id="6945"/>
    <lineage>
        <taxon>Eukaryota</taxon>
        <taxon>Metazoa</taxon>
        <taxon>Ecdysozoa</taxon>
        <taxon>Arthropoda</taxon>
        <taxon>Chelicerata</taxon>
        <taxon>Arachnida</taxon>
        <taxon>Acari</taxon>
        <taxon>Parasitiformes</taxon>
        <taxon>Ixodida</taxon>
        <taxon>Ixodoidea</taxon>
        <taxon>Ixodidae</taxon>
        <taxon>Ixodinae</taxon>
        <taxon>Ixodes</taxon>
    </lineage>
</organism>
<dbReference type="STRING" id="6945.B7QNF3"/>
<dbReference type="VEuPathDB" id="VectorBase:ISCI015402"/>
<name>B7QNF3_IXOSC</name>
<dbReference type="EMBL" id="ABJB010286920">
    <property type="status" value="NOT_ANNOTATED_CDS"/>
    <property type="molecule type" value="Genomic_DNA"/>
</dbReference>
<gene>
    <name evidence="2" type="ORF">IscW_ISCW015402</name>
</gene>
<evidence type="ECO:0000313" key="3">
    <source>
        <dbReference type="EnsemblMetazoa" id="ISCW015402-PA"/>
    </source>
</evidence>
<reference evidence="2 4" key="1">
    <citation type="submission" date="2008-03" db="EMBL/GenBank/DDBJ databases">
        <title>Annotation of Ixodes scapularis.</title>
        <authorList>
            <consortium name="Ixodes scapularis Genome Project Consortium"/>
            <person name="Caler E."/>
            <person name="Hannick L.I."/>
            <person name="Bidwell S."/>
            <person name="Joardar V."/>
            <person name="Thiagarajan M."/>
            <person name="Amedeo P."/>
            <person name="Galinsky K.J."/>
            <person name="Schobel S."/>
            <person name="Inman J."/>
            <person name="Hostetler J."/>
            <person name="Miller J."/>
            <person name="Hammond M."/>
            <person name="Megy K."/>
            <person name="Lawson D."/>
            <person name="Kodira C."/>
            <person name="Sutton G."/>
            <person name="Meyer J."/>
            <person name="Hill C.A."/>
            <person name="Birren B."/>
            <person name="Nene V."/>
            <person name="Collins F."/>
            <person name="Alarcon-Chaidez F."/>
            <person name="Wikel S."/>
            <person name="Strausberg R."/>
        </authorList>
    </citation>
    <scope>NUCLEOTIDE SEQUENCE [LARGE SCALE GENOMIC DNA]</scope>
    <source>
        <strain evidence="4">Wikel</strain>
        <strain evidence="2">Wikel colony</strain>
    </source>
</reference>
<dbReference type="Proteomes" id="UP000001555">
    <property type="component" value="Unassembled WGS sequence"/>
</dbReference>
<proteinExistence type="predicted"/>
<evidence type="ECO:0000313" key="2">
    <source>
        <dbReference type="EMBL" id="EEC20375.1"/>
    </source>
</evidence>
<reference evidence="3" key="2">
    <citation type="submission" date="2020-05" db="UniProtKB">
        <authorList>
            <consortium name="EnsemblMetazoa"/>
        </authorList>
    </citation>
    <scope>IDENTIFICATION</scope>
    <source>
        <strain evidence="3">wikel</strain>
    </source>
</reference>
<evidence type="ECO:0000313" key="4">
    <source>
        <dbReference type="Proteomes" id="UP000001555"/>
    </source>
</evidence>
<feature type="domain" description="DUF7044" evidence="1">
    <location>
        <begin position="32"/>
        <end position="79"/>
    </location>
</feature>
<dbReference type="VEuPathDB" id="VectorBase:ISCW015402"/>
<keyword evidence="4" id="KW-1185">Reference proteome</keyword>
<dbReference type="PaxDb" id="6945-B7QNF3"/>
<dbReference type="Pfam" id="PF23071">
    <property type="entry name" value="DUF7044"/>
    <property type="match status" value="1"/>
</dbReference>
<protein>
    <recommendedName>
        <fullName evidence="1">DUF7044 domain-containing protein</fullName>
    </recommendedName>
</protein>